<dbReference type="InterPro" id="IPR036691">
    <property type="entry name" value="Endo/exonu/phosph_ase_sf"/>
</dbReference>
<dbReference type="Gene3D" id="2.60.120.260">
    <property type="entry name" value="Galactose-binding domain-like"/>
    <property type="match status" value="1"/>
</dbReference>
<evidence type="ECO:0000313" key="4">
    <source>
        <dbReference type="EMBL" id="MDP5272900.1"/>
    </source>
</evidence>
<evidence type="ECO:0000256" key="2">
    <source>
        <dbReference type="ARBA" id="ARBA00022737"/>
    </source>
</evidence>
<evidence type="ECO:0000259" key="3">
    <source>
        <dbReference type="PROSITE" id="PS50915"/>
    </source>
</evidence>
<dbReference type="InterPro" id="IPR038772">
    <property type="entry name" value="Sph/SMPD2-like"/>
</dbReference>
<dbReference type="PANTHER" id="PTHR16320:SF1">
    <property type="entry name" value="SPHINGOMYELINASE DDB_G0288017"/>
    <property type="match status" value="1"/>
</dbReference>
<gene>
    <name evidence="4" type="ORF">Q5Y73_02165</name>
</gene>
<sequence>MKKISILVLCFILSNAIFIVSNLSIVKAQDPLFEGEFSFLTYNVAGLPIGLSSSNPEINNKLISPRLNDYDIVLVQEDFGYHSDLISEVNHPYLSFPDLPPIYLEIPFDFITEGKVDVLGDGLNRMSNLPFHDYTRVKWNDCNGLTGDANDCATAKGFSFARHELYSGVYVDIYNLHADAGRDKDSGSNPDKSARKKNFEQMLAKIGEWSDGNAVIVSGDFNSRYSADGEVKQFIEAGFSDAWVELKNGGNVPQVGDSHDRIDKILYRSGSMITLDVSEYQVESDFKDSDGNKLSDHHPVSVKFNYIRTFLLEIDSPSNVEVSNDGSSYDPSLVKYHISWDQVPRADGYHVYKNGELMTTTSELFTEDEDSVVDQYVEYAVVAYKDYDPFVAESEPSSIVSKITKTDGVYMARKPTDEQGVVLYRYANYGGEWVLLQEGEYPWLDNLPIGHFVKNEHTGTYAFGDAIDSDNRLSSLKMNGFYKVTLYENEQFGGDSISYYGDVDYFKDDNMNDKVSSIKVEKLIDVVNESQPTVNVITANEEHIQFGIDFPEELEIDGVQIYRDGKNIDSFYGSSTDFSNFEYTDENIRQFALHHYEVEVSYQFDHGNNNFTYGPDQGTEFFVNVAIPSESNQLLHSPNDFTGSRWWTTTLVEASSESSPIGNDTVNLITPEKINNSIYQQKNINPEGKTYTFGIWLKADQSHKARIKIQNAGNSESENKVVDVTTDWQYFEVTKEFTNSSDKVTVLLWPGDYNGTTDSVYAWGASLIEE</sequence>
<dbReference type="InterPro" id="IPR011024">
    <property type="entry name" value="G_crystallin-like"/>
</dbReference>
<dbReference type="Proteomes" id="UP001231941">
    <property type="component" value="Unassembled WGS sequence"/>
</dbReference>
<proteinExistence type="inferred from homology"/>
<protein>
    <submittedName>
        <fullName evidence="4">Beta/gamma crystallin-related protein</fullName>
    </submittedName>
</protein>
<evidence type="ECO:0000256" key="1">
    <source>
        <dbReference type="ARBA" id="ARBA00009646"/>
    </source>
</evidence>
<dbReference type="SUPFAM" id="SSF49695">
    <property type="entry name" value="gamma-Crystallin-like"/>
    <property type="match status" value="1"/>
</dbReference>
<reference evidence="4 5" key="1">
    <citation type="submission" date="2023-08" db="EMBL/GenBank/DDBJ databases">
        <authorList>
            <person name="Park J.-S."/>
        </authorList>
    </citation>
    <scope>NUCLEOTIDE SEQUENCE [LARGE SCALE GENOMIC DNA]</scope>
    <source>
        <strain evidence="4 5">2205SS18-9</strain>
    </source>
</reference>
<dbReference type="Gene3D" id="2.60.20.10">
    <property type="entry name" value="Crystallins"/>
    <property type="match status" value="1"/>
</dbReference>
<dbReference type="InterPro" id="IPR001064">
    <property type="entry name" value="Beta/gamma_crystallin"/>
</dbReference>
<dbReference type="EMBL" id="JAVAMP010000001">
    <property type="protein sequence ID" value="MDP5272900.1"/>
    <property type="molecule type" value="Genomic_DNA"/>
</dbReference>
<comment type="similarity">
    <text evidence="1">Belongs to the beta/gamma-crystallin family.</text>
</comment>
<name>A0ABT9IU89_9BACL</name>
<comment type="caution">
    <text evidence="4">The sequence shown here is derived from an EMBL/GenBank/DDBJ whole genome shotgun (WGS) entry which is preliminary data.</text>
</comment>
<dbReference type="InterPro" id="IPR008979">
    <property type="entry name" value="Galactose-bd-like_sf"/>
</dbReference>
<organism evidence="4 5">
    <name type="scientific">Chengkuizengella axinellae</name>
    <dbReference type="NCBI Taxonomy" id="3064388"/>
    <lineage>
        <taxon>Bacteria</taxon>
        <taxon>Bacillati</taxon>
        <taxon>Bacillota</taxon>
        <taxon>Bacilli</taxon>
        <taxon>Bacillales</taxon>
        <taxon>Paenibacillaceae</taxon>
        <taxon>Chengkuizengella</taxon>
    </lineage>
</organism>
<evidence type="ECO:0000313" key="5">
    <source>
        <dbReference type="Proteomes" id="UP001231941"/>
    </source>
</evidence>
<keyword evidence="2" id="KW-0677">Repeat</keyword>
<dbReference type="SUPFAM" id="SSF56219">
    <property type="entry name" value="DNase I-like"/>
    <property type="match status" value="1"/>
</dbReference>
<accession>A0ABT9IU89</accession>
<dbReference type="RefSeq" id="WP_305990201.1">
    <property type="nucleotide sequence ID" value="NZ_JAVAMP010000001.1"/>
</dbReference>
<dbReference type="Gene3D" id="3.60.10.10">
    <property type="entry name" value="Endonuclease/exonuclease/phosphatase"/>
    <property type="match status" value="1"/>
</dbReference>
<dbReference type="SUPFAM" id="SSF49785">
    <property type="entry name" value="Galactose-binding domain-like"/>
    <property type="match status" value="1"/>
</dbReference>
<keyword evidence="5" id="KW-1185">Reference proteome</keyword>
<dbReference type="PROSITE" id="PS50915">
    <property type="entry name" value="CRYSTALLIN_BETA_GAMMA"/>
    <property type="match status" value="1"/>
</dbReference>
<feature type="domain" description="Beta/gamma crystallin 'Greek key'" evidence="3">
    <location>
        <begin position="482"/>
        <end position="522"/>
    </location>
</feature>
<dbReference type="PANTHER" id="PTHR16320">
    <property type="entry name" value="SPHINGOMYELINASE FAMILY MEMBER"/>
    <property type="match status" value="1"/>
</dbReference>